<accession>A0A2N9I8F9</accession>
<organism evidence="2">
    <name type="scientific">Fagus sylvatica</name>
    <name type="common">Beechnut</name>
    <dbReference type="NCBI Taxonomy" id="28930"/>
    <lineage>
        <taxon>Eukaryota</taxon>
        <taxon>Viridiplantae</taxon>
        <taxon>Streptophyta</taxon>
        <taxon>Embryophyta</taxon>
        <taxon>Tracheophyta</taxon>
        <taxon>Spermatophyta</taxon>
        <taxon>Magnoliopsida</taxon>
        <taxon>eudicotyledons</taxon>
        <taxon>Gunneridae</taxon>
        <taxon>Pentapetalae</taxon>
        <taxon>rosids</taxon>
        <taxon>fabids</taxon>
        <taxon>Fagales</taxon>
        <taxon>Fagaceae</taxon>
        <taxon>Fagus</taxon>
    </lineage>
</organism>
<dbReference type="EMBL" id="OIVN01004957">
    <property type="protein sequence ID" value="SPD20151.1"/>
    <property type="molecule type" value="Genomic_DNA"/>
</dbReference>
<evidence type="ECO:0008006" key="3">
    <source>
        <dbReference type="Google" id="ProtNLM"/>
    </source>
</evidence>
<feature type="compositionally biased region" description="Basic and acidic residues" evidence="1">
    <location>
        <begin position="176"/>
        <end position="185"/>
    </location>
</feature>
<gene>
    <name evidence="2" type="ORF">FSB_LOCUS48033</name>
</gene>
<dbReference type="PANTHER" id="PTHR12498:SF0">
    <property type="entry name" value="PROTEIN N-TERMINAL ASPARAGINE AMIDOHYDROLASE"/>
    <property type="match status" value="1"/>
</dbReference>
<dbReference type="Pfam" id="PF14736">
    <property type="entry name" value="N_Asn_amidohyd"/>
    <property type="match status" value="1"/>
</dbReference>
<feature type="compositionally biased region" description="Low complexity" evidence="1">
    <location>
        <begin position="9"/>
        <end position="30"/>
    </location>
</feature>
<feature type="region of interest" description="Disordered" evidence="1">
    <location>
        <begin position="168"/>
        <end position="193"/>
    </location>
</feature>
<reference evidence="2" key="1">
    <citation type="submission" date="2018-02" db="EMBL/GenBank/DDBJ databases">
        <authorList>
            <person name="Cohen D.B."/>
            <person name="Kent A.D."/>
        </authorList>
    </citation>
    <scope>NUCLEOTIDE SEQUENCE</scope>
</reference>
<dbReference type="GO" id="GO:0006511">
    <property type="term" value="P:ubiquitin-dependent protein catabolic process"/>
    <property type="evidence" value="ECO:0007669"/>
    <property type="project" value="TreeGrafter"/>
</dbReference>
<dbReference type="GO" id="GO:0005634">
    <property type="term" value="C:nucleus"/>
    <property type="evidence" value="ECO:0007669"/>
    <property type="project" value="TreeGrafter"/>
</dbReference>
<sequence>MALDPHPTPTTTTTTTPTPTTTRPLTNTSPAQSTRPIFVQNPQPQHQHHNHHHHHIPNLYASTRAQNPQQGIIYPVASSGRGFIPKPPIQSSVTVANNATATTTTSGAYPPRPVVSFPHSHPLNAPVHVMRPTLHHHLLQQQQPTQLSSATNPIKGIPLSTHLKVAPSSSVSDYNGYKDPRDKSMDAFSRGKATDESLITIKDRKVNITPDASLYALCRSWLRNGISEECQPQYGDVAKSLPKPTPLPKASTHLPKKKEGEEEEEDAEDEEDDESIENLAPKDLLKRHVKHAKKVRARLREERLRRIARYKTRLGLLLPPLSKRVTIQVYPTWVCDHGSFLLFEEVMFEGSRRAHKDLNWEIHRCLIVCWNVGKGGNTLVALMEDPILVSASNSFKAIPERKFSINEDSGVERSTKNNWVYVFQREYATVDPAFVDFAGTDEATTCVGLVIRNKQNGMTSVAHMDSPHIVDMGLSQMLLHVVDHNLDAALDFANSSTRSESEAQLDVHSFPLCAKIVETLCTRPENFHVQTLFVLGHNTRRDSEGNAYPIFNGLAVETSTGLVTPACFDRTSRCPDEIVRRIRVCSSYEDPSLSGKLLETYDTQTDQFRIASCCWSSRQKDYSLELQSLPDSEILLTCSTSPSAEAPDFLDNLRRQWEYLIEHPDWRETFPRKQPRVFKRAGDEGWKSQLQAELVPGYSAAVA</sequence>
<evidence type="ECO:0000313" key="2">
    <source>
        <dbReference type="EMBL" id="SPD20151.1"/>
    </source>
</evidence>
<dbReference type="AlphaFoldDB" id="A0A2N9I8F9"/>
<feature type="region of interest" description="Disordered" evidence="1">
    <location>
        <begin position="237"/>
        <end position="278"/>
    </location>
</feature>
<evidence type="ECO:0000256" key="1">
    <source>
        <dbReference type="SAM" id="MobiDB-lite"/>
    </source>
</evidence>
<dbReference type="PANTHER" id="PTHR12498">
    <property type="entry name" value="N-TERMINAL ASPARAGINE AMIDOHYDROLASE"/>
    <property type="match status" value="1"/>
</dbReference>
<proteinExistence type="predicted"/>
<protein>
    <recommendedName>
        <fullName evidence="3">Protein N-terminal asparagine amidohydrolase</fullName>
    </recommendedName>
</protein>
<feature type="compositionally biased region" description="Acidic residues" evidence="1">
    <location>
        <begin position="261"/>
        <end position="276"/>
    </location>
</feature>
<dbReference type="GO" id="GO:0008418">
    <property type="term" value="F:protein-N-terminal asparagine amidohydrolase activity"/>
    <property type="evidence" value="ECO:0007669"/>
    <property type="project" value="InterPro"/>
</dbReference>
<dbReference type="InterPro" id="IPR026750">
    <property type="entry name" value="NTAN1"/>
</dbReference>
<dbReference type="Pfam" id="PF15306">
    <property type="entry name" value="LIN37"/>
    <property type="match status" value="1"/>
</dbReference>
<dbReference type="InterPro" id="IPR028226">
    <property type="entry name" value="LIN37"/>
</dbReference>
<name>A0A2N9I8F9_FAGSY</name>
<dbReference type="GO" id="GO:0017053">
    <property type="term" value="C:transcription repressor complex"/>
    <property type="evidence" value="ECO:0007669"/>
    <property type="project" value="InterPro"/>
</dbReference>
<feature type="region of interest" description="Disordered" evidence="1">
    <location>
        <begin position="1"/>
        <end position="54"/>
    </location>
</feature>